<dbReference type="Pfam" id="PF16983">
    <property type="entry name" value="MFS_MOT1"/>
    <property type="match status" value="2"/>
</dbReference>
<sequence length="708" mass="70941">MLKSWFAMTYEQLTWAEVSGSLGDLGTFLPLLIALVQKVDLDLGTTLIVTGMYNIVSGVQFGIPMCVQPMKTIAAVALAASELLLAGVFVSGCVLVLGLTRLIDVFNWLVPPPVVRGVQLAVGAKLAMKGLDMAFRQRLPTHGPPDGPAPAFSPFPSPSSSSSSLLPPWPPLSSSPTLAAPPPSVAVWRPVMGSEGFLVAAMALGFLLVTTMAPRVSRPDSPDAAEEGSLGPPPADTPFGPLLQRLMTWRRTTPASSSSSSSPAPPQPANGTSGGIGGGDGDGGGGGGGVTETNWLIATSNFGSGFVDSDGNTRRGAEDPELAAAVAMSPSYDADAAGGSSYPCRQQGGCSASGGGGGGSSSSCGGGGRRGFPSALVTVVAGLLMAVVSRPRLLAELKLGPSTPRLLQPNWSDVRQGAVRAGLPQLPLTTLNSVIAVVQLANSLFPDRRDSSRWSPTAVALSVALMNLCGCWLGAMPCCHGAGGLAAQYKFGARSGSAPVLLGCLKAALGLAFGGSLAALLAAFPQPLLGALLLVSGVELASVLRHMRTPRGYSFALITAVAILGLDDTGTGFLMGLAAVAVVGTHDAVSGCLMKQLGGGSSGGSGDAGGGGGGGGGKGGGWCCQLLYRWRRRLASMQTGSRTMAASAGQVLWSGGGAGIGRGGSDGTGGGPGPTTDALYDKLEDVDLDGGGDVTWKGSGIGGGGGRF</sequence>
<gene>
    <name evidence="3" type="ORF">VOLCADRAFT_117774</name>
</gene>
<dbReference type="PANTHER" id="PTHR31970">
    <property type="match status" value="1"/>
</dbReference>
<evidence type="ECO:0000256" key="2">
    <source>
        <dbReference type="SAM" id="Phobius"/>
    </source>
</evidence>
<feature type="compositionally biased region" description="Pro residues" evidence="1">
    <location>
        <begin position="167"/>
        <end position="176"/>
    </location>
</feature>
<proteinExistence type="predicted"/>
<name>D8TXM6_VOLCA</name>
<dbReference type="GO" id="GO:0015098">
    <property type="term" value="F:molybdate ion transmembrane transporter activity"/>
    <property type="evidence" value="ECO:0007669"/>
    <property type="project" value="InterPro"/>
</dbReference>
<feature type="region of interest" description="Disordered" evidence="1">
    <location>
        <begin position="215"/>
        <end position="293"/>
    </location>
</feature>
<evidence type="ECO:0000313" key="3">
    <source>
        <dbReference type="EMBL" id="EFJ47751.1"/>
    </source>
</evidence>
<dbReference type="KEGG" id="vcn:VOLCADRAFT_117774"/>
<dbReference type="Proteomes" id="UP000001058">
    <property type="component" value="Unassembled WGS sequence"/>
</dbReference>
<evidence type="ECO:0000256" key="1">
    <source>
        <dbReference type="SAM" id="MobiDB-lite"/>
    </source>
</evidence>
<feature type="compositionally biased region" description="Pro residues" evidence="1">
    <location>
        <begin position="142"/>
        <end position="157"/>
    </location>
</feature>
<dbReference type="EMBL" id="GL378343">
    <property type="protein sequence ID" value="EFJ47751.1"/>
    <property type="molecule type" value="Genomic_DNA"/>
</dbReference>
<organism evidence="4">
    <name type="scientific">Volvox carteri f. nagariensis</name>
    <dbReference type="NCBI Taxonomy" id="3068"/>
    <lineage>
        <taxon>Eukaryota</taxon>
        <taxon>Viridiplantae</taxon>
        <taxon>Chlorophyta</taxon>
        <taxon>core chlorophytes</taxon>
        <taxon>Chlorophyceae</taxon>
        <taxon>CS clade</taxon>
        <taxon>Chlamydomonadales</taxon>
        <taxon>Volvocaceae</taxon>
        <taxon>Volvox</taxon>
    </lineage>
</organism>
<protein>
    <submittedName>
        <fullName evidence="3">Uncharacterized protein</fullName>
    </submittedName>
</protein>
<reference evidence="3 4" key="1">
    <citation type="journal article" date="2010" name="Science">
        <title>Genomic analysis of organismal complexity in the multicellular green alga Volvox carteri.</title>
        <authorList>
            <person name="Prochnik S.E."/>
            <person name="Umen J."/>
            <person name="Nedelcu A.M."/>
            <person name="Hallmann A."/>
            <person name="Miller S.M."/>
            <person name="Nishii I."/>
            <person name="Ferris P."/>
            <person name="Kuo A."/>
            <person name="Mitros T."/>
            <person name="Fritz-Laylin L.K."/>
            <person name="Hellsten U."/>
            <person name="Chapman J."/>
            <person name="Simakov O."/>
            <person name="Rensing S.A."/>
            <person name="Terry A."/>
            <person name="Pangilinan J."/>
            <person name="Kapitonov V."/>
            <person name="Jurka J."/>
            <person name="Salamov A."/>
            <person name="Shapiro H."/>
            <person name="Schmutz J."/>
            <person name="Grimwood J."/>
            <person name="Lindquist E."/>
            <person name="Lucas S."/>
            <person name="Grigoriev I.V."/>
            <person name="Schmitt R."/>
            <person name="Kirk D."/>
            <person name="Rokhsar D.S."/>
        </authorList>
    </citation>
    <scope>NUCLEOTIDE SEQUENCE [LARGE SCALE GENOMIC DNA]</scope>
    <source>
        <strain evidence="4">f. Nagariensis / Eve</strain>
    </source>
</reference>
<feature type="region of interest" description="Disordered" evidence="1">
    <location>
        <begin position="137"/>
        <end position="176"/>
    </location>
</feature>
<dbReference type="RefSeq" id="XP_002951222.1">
    <property type="nucleotide sequence ID" value="XM_002951176.1"/>
</dbReference>
<feature type="compositionally biased region" description="Gly residues" evidence="1">
    <location>
        <begin position="272"/>
        <end position="290"/>
    </location>
</feature>
<feature type="transmembrane region" description="Helical" evidence="2">
    <location>
        <begin position="73"/>
        <end position="99"/>
    </location>
</feature>
<dbReference type="STRING" id="3068.D8TXM6"/>
<keyword evidence="4" id="KW-1185">Reference proteome</keyword>
<dbReference type="PANTHER" id="PTHR31970:SF9">
    <property type="entry name" value="MOLYBDATE TRANSPORTER 2"/>
    <property type="match status" value="1"/>
</dbReference>
<keyword evidence="2" id="KW-0812">Transmembrane</keyword>
<evidence type="ECO:0000313" key="4">
    <source>
        <dbReference type="Proteomes" id="UP000001058"/>
    </source>
</evidence>
<dbReference type="eggNOG" id="ENOG502QRGR">
    <property type="taxonomic scope" value="Eukaryota"/>
</dbReference>
<dbReference type="OrthoDB" id="5402974at2759"/>
<keyword evidence="2" id="KW-0472">Membrane</keyword>
<dbReference type="GeneID" id="9615298"/>
<dbReference type="InParanoid" id="D8TXM6"/>
<dbReference type="InterPro" id="IPR031563">
    <property type="entry name" value="MOT1/MOT2"/>
</dbReference>
<keyword evidence="2" id="KW-1133">Transmembrane helix</keyword>
<accession>D8TXM6</accession>
<dbReference type="AlphaFoldDB" id="D8TXM6"/>